<dbReference type="GO" id="GO:0046983">
    <property type="term" value="F:protein dimerization activity"/>
    <property type="evidence" value="ECO:0007669"/>
    <property type="project" value="InterPro"/>
</dbReference>
<sequence length="195" mass="22008">MERTMELSILCDIKACGVCFGPNREVETWPERASDVKAILDMWKEKSNQGHDKVQSPVDVKIKAISKWEEKWLDGLSMKESIGLVECLNSKLEAITNIVEFLKATTEKENGKGKETAVIHEDFGATNNQSSDILKEPRLGMVRDLYQPLQTNTGQNNFDDSPVPVQVFVLGWIYLLEDVQKCCQLVNKYTSLILG</sequence>
<dbReference type="AlphaFoldDB" id="A0A5B7A007"/>
<dbReference type="Gene3D" id="3.40.1810.10">
    <property type="entry name" value="Transcription factor, MADS-box"/>
    <property type="match status" value="1"/>
</dbReference>
<reference evidence="1" key="1">
    <citation type="submission" date="2019-08" db="EMBL/GenBank/DDBJ databases">
        <title>Reference gene set and small RNA set construction with multiple tissues from Davidia involucrata Baill.</title>
        <authorList>
            <person name="Yang H."/>
            <person name="Zhou C."/>
            <person name="Li G."/>
            <person name="Wang J."/>
            <person name="Gao P."/>
            <person name="Wang M."/>
            <person name="Wang R."/>
            <person name="Zhao Y."/>
        </authorList>
    </citation>
    <scope>NUCLEOTIDE SEQUENCE</scope>
    <source>
        <tissue evidence="1">Mixed with DoveR01_LX</tissue>
    </source>
</reference>
<dbReference type="EMBL" id="GHES01019613">
    <property type="protein sequence ID" value="MPA50172.1"/>
    <property type="molecule type" value="Transcribed_RNA"/>
</dbReference>
<proteinExistence type="predicted"/>
<dbReference type="SUPFAM" id="SSF55455">
    <property type="entry name" value="SRF-like"/>
    <property type="match status" value="1"/>
</dbReference>
<organism evidence="1">
    <name type="scientific">Davidia involucrata</name>
    <name type="common">Dove tree</name>
    <dbReference type="NCBI Taxonomy" id="16924"/>
    <lineage>
        <taxon>Eukaryota</taxon>
        <taxon>Viridiplantae</taxon>
        <taxon>Streptophyta</taxon>
        <taxon>Embryophyta</taxon>
        <taxon>Tracheophyta</taxon>
        <taxon>Spermatophyta</taxon>
        <taxon>Magnoliopsida</taxon>
        <taxon>eudicotyledons</taxon>
        <taxon>Gunneridae</taxon>
        <taxon>Pentapetalae</taxon>
        <taxon>asterids</taxon>
        <taxon>Cornales</taxon>
        <taxon>Nyssaceae</taxon>
        <taxon>Davidia</taxon>
    </lineage>
</organism>
<dbReference type="GO" id="GO:0003677">
    <property type="term" value="F:DNA binding"/>
    <property type="evidence" value="ECO:0007669"/>
    <property type="project" value="InterPro"/>
</dbReference>
<gene>
    <name evidence="1" type="ORF">Din_019613</name>
</gene>
<accession>A0A5B7A007</accession>
<name>A0A5B7A007_DAVIN</name>
<protein>
    <submittedName>
        <fullName evidence="1">Uncharacterized protein</fullName>
    </submittedName>
</protein>
<evidence type="ECO:0000313" key="1">
    <source>
        <dbReference type="EMBL" id="MPA50172.1"/>
    </source>
</evidence>
<dbReference type="InterPro" id="IPR036879">
    <property type="entry name" value="TF_MADSbox_sf"/>
</dbReference>